<evidence type="ECO:0000313" key="3">
    <source>
        <dbReference type="EMBL" id="SNR17553.1"/>
    </source>
</evidence>
<feature type="domain" description="TonB C-terminal" evidence="2">
    <location>
        <begin position="188"/>
        <end position="246"/>
    </location>
</feature>
<reference evidence="3 4" key="1">
    <citation type="submission" date="2017-07" db="EMBL/GenBank/DDBJ databases">
        <authorList>
            <person name="Sun Z.S."/>
            <person name="Albrecht U."/>
            <person name="Echele G."/>
            <person name="Lee C.C."/>
        </authorList>
    </citation>
    <scope>NUCLEOTIDE SEQUENCE [LARGE SCALE GENOMIC DNA]</scope>
    <source>
        <strain evidence="4">type strain: KCTC 22618</strain>
    </source>
</reference>
<evidence type="ECO:0000259" key="2">
    <source>
        <dbReference type="Pfam" id="PF03544"/>
    </source>
</evidence>
<accession>A0A238UEC4</accession>
<keyword evidence="1" id="KW-0812">Transmembrane</keyword>
<dbReference type="InterPro" id="IPR037682">
    <property type="entry name" value="TonB_C"/>
</dbReference>
<dbReference type="GO" id="GO:0055085">
    <property type="term" value="P:transmembrane transport"/>
    <property type="evidence" value="ECO:0007669"/>
    <property type="project" value="InterPro"/>
</dbReference>
<sequence>MKKFKKNPKKQLEKFSTIFMQLGLVAVLFIVFVTLEYKTELKKEVAEKYDEDNSKPIVFEQLPVLIKRVEKVEQAVKKTRQKPVVLEKPEVVENDQEIIEQVIDSDDDIVEVNDDDIIEIVEEDVAKKEDEPVSMTFVQKAPIFKGCEDLSESEARVCFEKKMKRLVQRHFNTDLANELGLQSGKKRIVTQFVIDKKGEITDIVIRAPHPRLKKETSRIIKKIPKFKPGIQNNEPAKVRYTLPISFMVE</sequence>
<dbReference type="Pfam" id="PF03544">
    <property type="entry name" value="TonB_C"/>
    <property type="match status" value="1"/>
</dbReference>
<dbReference type="Gene3D" id="3.30.1150.10">
    <property type="match status" value="1"/>
</dbReference>
<protein>
    <recommendedName>
        <fullName evidence="2">TonB C-terminal domain-containing protein</fullName>
    </recommendedName>
</protein>
<evidence type="ECO:0000256" key="1">
    <source>
        <dbReference type="SAM" id="Phobius"/>
    </source>
</evidence>
<dbReference type="OrthoDB" id="1522859at2"/>
<proteinExistence type="predicted"/>
<keyword evidence="1" id="KW-0472">Membrane</keyword>
<keyword evidence="1" id="KW-1133">Transmembrane helix</keyword>
<evidence type="ECO:0000313" key="4">
    <source>
        <dbReference type="Proteomes" id="UP000215214"/>
    </source>
</evidence>
<keyword evidence="4" id="KW-1185">Reference proteome</keyword>
<dbReference type="Proteomes" id="UP000215214">
    <property type="component" value="Chromosome TJEJU"/>
</dbReference>
<dbReference type="KEGG" id="tje:TJEJU_3922"/>
<dbReference type="AlphaFoldDB" id="A0A238UEC4"/>
<feature type="transmembrane region" description="Helical" evidence="1">
    <location>
        <begin position="12"/>
        <end position="35"/>
    </location>
</feature>
<gene>
    <name evidence="3" type="ORF">TJEJU_3922</name>
</gene>
<dbReference type="SUPFAM" id="SSF74653">
    <property type="entry name" value="TolA/TonB C-terminal domain"/>
    <property type="match status" value="1"/>
</dbReference>
<name>A0A238UEC4_9FLAO</name>
<organism evidence="3 4">
    <name type="scientific">Tenacibaculum jejuense</name>
    <dbReference type="NCBI Taxonomy" id="584609"/>
    <lineage>
        <taxon>Bacteria</taxon>
        <taxon>Pseudomonadati</taxon>
        <taxon>Bacteroidota</taxon>
        <taxon>Flavobacteriia</taxon>
        <taxon>Flavobacteriales</taxon>
        <taxon>Flavobacteriaceae</taxon>
        <taxon>Tenacibaculum</taxon>
    </lineage>
</organism>
<dbReference type="RefSeq" id="WP_157730292.1">
    <property type="nucleotide sequence ID" value="NZ_LT899436.1"/>
</dbReference>
<dbReference type="EMBL" id="LT899436">
    <property type="protein sequence ID" value="SNR17553.1"/>
    <property type="molecule type" value="Genomic_DNA"/>
</dbReference>